<dbReference type="GO" id="GO:0000155">
    <property type="term" value="F:phosphorelay sensor kinase activity"/>
    <property type="evidence" value="ECO:0007669"/>
    <property type="project" value="InterPro"/>
</dbReference>
<dbReference type="SUPFAM" id="SSF55785">
    <property type="entry name" value="PYP-like sensor domain (PAS domain)"/>
    <property type="match status" value="1"/>
</dbReference>
<dbReference type="CDD" id="cd00082">
    <property type="entry name" value="HisKA"/>
    <property type="match status" value="1"/>
</dbReference>
<dbReference type="GO" id="GO:0016020">
    <property type="term" value="C:membrane"/>
    <property type="evidence" value="ECO:0007669"/>
    <property type="project" value="UniProtKB-SubCell"/>
</dbReference>
<keyword evidence="7" id="KW-0902">Two-component regulatory system</keyword>
<dbReference type="SMART" id="SM00091">
    <property type="entry name" value="PAS"/>
    <property type="match status" value="1"/>
</dbReference>
<accession>A0AA42J2V7</accession>
<name>A0AA42J2V7_9FIRM</name>
<evidence type="ECO:0000256" key="3">
    <source>
        <dbReference type="ARBA" id="ARBA00012438"/>
    </source>
</evidence>
<feature type="domain" description="PAS" evidence="10">
    <location>
        <begin position="51"/>
        <end position="121"/>
    </location>
</feature>
<dbReference type="PANTHER" id="PTHR43547">
    <property type="entry name" value="TWO-COMPONENT HISTIDINE KINASE"/>
    <property type="match status" value="1"/>
</dbReference>
<evidence type="ECO:0000256" key="8">
    <source>
        <dbReference type="ARBA" id="ARBA00023136"/>
    </source>
</evidence>
<dbReference type="Gene3D" id="3.30.450.20">
    <property type="entry name" value="PAS domain"/>
    <property type="match status" value="1"/>
</dbReference>
<evidence type="ECO:0000256" key="6">
    <source>
        <dbReference type="ARBA" id="ARBA00022777"/>
    </source>
</evidence>
<dbReference type="Pfam" id="PF08447">
    <property type="entry name" value="PAS_3"/>
    <property type="match status" value="1"/>
</dbReference>
<dbReference type="Pfam" id="PF00512">
    <property type="entry name" value="HisKA"/>
    <property type="match status" value="1"/>
</dbReference>
<evidence type="ECO:0000313" key="12">
    <source>
        <dbReference type="Proteomes" id="UP001169242"/>
    </source>
</evidence>
<dbReference type="FunFam" id="3.30.565.10:FF:000006">
    <property type="entry name" value="Sensor histidine kinase WalK"/>
    <property type="match status" value="1"/>
</dbReference>
<keyword evidence="5" id="KW-0808">Transferase</keyword>
<dbReference type="FunFam" id="1.10.287.130:FF:000001">
    <property type="entry name" value="Two-component sensor histidine kinase"/>
    <property type="match status" value="1"/>
</dbReference>
<dbReference type="InterPro" id="IPR036890">
    <property type="entry name" value="HATPase_C_sf"/>
</dbReference>
<keyword evidence="6 11" id="KW-0418">Kinase</keyword>
<dbReference type="AlphaFoldDB" id="A0AA42J2V7"/>
<evidence type="ECO:0000256" key="4">
    <source>
        <dbReference type="ARBA" id="ARBA00022553"/>
    </source>
</evidence>
<dbReference type="SMART" id="SM00388">
    <property type="entry name" value="HisKA"/>
    <property type="match status" value="1"/>
</dbReference>
<dbReference type="InterPro" id="IPR035965">
    <property type="entry name" value="PAS-like_dom_sf"/>
</dbReference>
<dbReference type="InterPro" id="IPR036097">
    <property type="entry name" value="HisK_dim/P_sf"/>
</dbReference>
<dbReference type="EMBL" id="JAQIFT010000066">
    <property type="protein sequence ID" value="MDA3733576.1"/>
    <property type="molecule type" value="Genomic_DNA"/>
</dbReference>
<dbReference type="InterPro" id="IPR003594">
    <property type="entry name" value="HATPase_dom"/>
</dbReference>
<dbReference type="PANTHER" id="PTHR43547:SF2">
    <property type="entry name" value="HYBRID SIGNAL TRANSDUCTION HISTIDINE KINASE C"/>
    <property type="match status" value="1"/>
</dbReference>
<keyword evidence="8" id="KW-0472">Membrane</keyword>
<dbReference type="Gene3D" id="1.10.287.130">
    <property type="match status" value="1"/>
</dbReference>
<dbReference type="SMART" id="SM00387">
    <property type="entry name" value="HATPase_c"/>
    <property type="match status" value="1"/>
</dbReference>
<comment type="caution">
    <text evidence="11">The sequence shown here is derived from an EMBL/GenBank/DDBJ whole genome shotgun (WGS) entry which is preliminary data.</text>
</comment>
<dbReference type="NCBIfam" id="TIGR00229">
    <property type="entry name" value="sensory_box"/>
    <property type="match status" value="1"/>
</dbReference>
<keyword evidence="12" id="KW-1185">Reference proteome</keyword>
<evidence type="ECO:0000259" key="9">
    <source>
        <dbReference type="PROSITE" id="PS50109"/>
    </source>
</evidence>
<dbReference type="PRINTS" id="PR00344">
    <property type="entry name" value="BCTRLSENSOR"/>
</dbReference>
<evidence type="ECO:0000256" key="5">
    <source>
        <dbReference type="ARBA" id="ARBA00022679"/>
    </source>
</evidence>
<dbReference type="CDD" id="cd00130">
    <property type="entry name" value="PAS"/>
    <property type="match status" value="1"/>
</dbReference>
<comment type="catalytic activity">
    <reaction evidence="1">
        <text>ATP + protein L-histidine = ADP + protein N-phospho-L-histidine.</text>
        <dbReference type="EC" id="2.7.13.3"/>
    </reaction>
</comment>
<dbReference type="EC" id="2.7.13.3" evidence="3"/>
<evidence type="ECO:0000259" key="10">
    <source>
        <dbReference type="PROSITE" id="PS50112"/>
    </source>
</evidence>
<dbReference type="InterPro" id="IPR004358">
    <property type="entry name" value="Sig_transdc_His_kin-like_C"/>
</dbReference>
<organism evidence="11 12">
    <name type="scientific">Holtiella tumoricola</name>
    <dbReference type="NCBI Taxonomy" id="3018743"/>
    <lineage>
        <taxon>Bacteria</taxon>
        <taxon>Bacillati</taxon>
        <taxon>Bacillota</taxon>
        <taxon>Clostridia</taxon>
        <taxon>Lachnospirales</taxon>
        <taxon>Cellulosilyticaceae</taxon>
        <taxon>Holtiella</taxon>
    </lineage>
</organism>
<dbReference type="InterPro" id="IPR000014">
    <property type="entry name" value="PAS"/>
</dbReference>
<dbReference type="PROSITE" id="PS50112">
    <property type="entry name" value="PAS"/>
    <property type="match status" value="1"/>
</dbReference>
<evidence type="ECO:0000256" key="2">
    <source>
        <dbReference type="ARBA" id="ARBA00004370"/>
    </source>
</evidence>
<dbReference type="Pfam" id="PF02518">
    <property type="entry name" value="HATPase_c"/>
    <property type="match status" value="1"/>
</dbReference>
<reference evidence="11" key="1">
    <citation type="journal article" date="2023" name="Int. J. Syst. Evol. Microbiol.">
        <title>&lt;i&gt;Holtiella tumoricola&lt;/i&gt; gen. nov. sp. nov., isolated from a human clinical sample.</title>
        <authorList>
            <person name="Allen-Vercoe E."/>
            <person name="Daigneault M.C."/>
            <person name="Vancuren S.J."/>
            <person name="Cochrane K."/>
            <person name="O'Neal L.L."/>
            <person name="Sankaranarayanan K."/>
            <person name="Lawson P.A."/>
        </authorList>
    </citation>
    <scope>NUCLEOTIDE SEQUENCE</scope>
    <source>
        <strain evidence="11">CC70A</strain>
    </source>
</reference>
<keyword evidence="4" id="KW-0597">Phosphoprotein</keyword>
<dbReference type="SUPFAM" id="SSF47384">
    <property type="entry name" value="Homodimeric domain of signal transducing histidine kinase"/>
    <property type="match status" value="1"/>
</dbReference>
<evidence type="ECO:0000256" key="1">
    <source>
        <dbReference type="ARBA" id="ARBA00000085"/>
    </source>
</evidence>
<dbReference type="InterPro" id="IPR003661">
    <property type="entry name" value="HisK_dim/P_dom"/>
</dbReference>
<gene>
    <name evidence="11" type="ORF">PBV87_19035</name>
</gene>
<feature type="domain" description="Histidine kinase" evidence="9">
    <location>
        <begin position="190"/>
        <end position="412"/>
    </location>
</feature>
<dbReference type="InterPro" id="IPR013655">
    <property type="entry name" value="PAS_fold_3"/>
</dbReference>
<evidence type="ECO:0000256" key="7">
    <source>
        <dbReference type="ARBA" id="ARBA00023012"/>
    </source>
</evidence>
<protein>
    <recommendedName>
        <fullName evidence="3">histidine kinase</fullName>
        <ecNumber evidence="3">2.7.13.3</ecNumber>
    </recommendedName>
</protein>
<dbReference type="InterPro" id="IPR005467">
    <property type="entry name" value="His_kinase_dom"/>
</dbReference>
<comment type="subcellular location">
    <subcellularLocation>
        <location evidence="2">Membrane</location>
    </subcellularLocation>
</comment>
<dbReference type="CDD" id="cd00075">
    <property type="entry name" value="HATPase"/>
    <property type="match status" value="1"/>
</dbReference>
<dbReference type="Gene3D" id="3.30.565.10">
    <property type="entry name" value="Histidine kinase-like ATPase, C-terminal domain"/>
    <property type="match status" value="1"/>
</dbReference>
<dbReference type="RefSeq" id="WP_271013384.1">
    <property type="nucleotide sequence ID" value="NZ_JAQIFT010000066.1"/>
</dbReference>
<dbReference type="PROSITE" id="PS50109">
    <property type="entry name" value="HIS_KIN"/>
    <property type="match status" value="1"/>
</dbReference>
<proteinExistence type="predicted"/>
<evidence type="ECO:0000313" key="11">
    <source>
        <dbReference type="EMBL" id="MDA3733576.1"/>
    </source>
</evidence>
<sequence length="443" mass="51382">MRQITQKPKNPIIAISQEHKQQDQFSQMVAWVEAHGGIEKIESELEKWEKREEELETLLFLSIDLIAIFNNMGRFIKVSDSWKTILGWTEEELLNMSWRDIIHPDDMEISYQASRQRVDGPRCKKVVNRYRCKEGNYRWIEWNGCHIEKEEALFVCSGRDITYEKEIEEKERLLQEALQLEQLKSEFFANISHELRTPITIIKAATQLFNQSLDEDKMVEGVYLKKYVDSIKQNSNRLLRLVNNLIDMTKIDAGYYEIHLENHNIVSVVEDITMSVVEYVEGKAIELIFDTEIEEAVIACDPDKVERIMLNLLSNAIKYSPEFGQIQVYIEQLDHEIRIAVSDNGVGIPENRLQYIFNRFTQVDNTLTRKCEGSGIGLSLVKSLVEMHGGHVWAQSQLNGGTTVTFSLPIKQVTQDIDKMQSSKIITSNIERCVIEFSDIYHL</sequence>
<dbReference type="SUPFAM" id="SSF55874">
    <property type="entry name" value="ATPase domain of HSP90 chaperone/DNA topoisomerase II/histidine kinase"/>
    <property type="match status" value="1"/>
</dbReference>
<dbReference type="Proteomes" id="UP001169242">
    <property type="component" value="Unassembled WGS sequence"/>
</dbReference>